<dbReference type="STRING" id="1219065.VPR01S_01_03310"/>
<evidence type="ECO:0000313" key="8">
    <source>
        <dbReference type="Proteomes" id="UP000016570"/>
    </source>
</evidence>
<dbReference type="FunFam" id="1.10.10.10:FF:000163">
    <property type="entry name" value="MarR family transcriptional regulator"/>
    <property type="match status" value="1"/>
</dbReference>
<evidence type="ECO:0000313" key="7">
    <source>
        <dbReference type="EMBL" id="GAD65558.1"/>
    </source>
</evidence>
<dbReference type="Pfam" id="PF22381">
    <property type="entry name" value="Staph_reg_Sar_Rot"/>
    <property type="match status" value="1"/>
</dbReference>
<evidence type="ECO:0000256" key="5">
    <source>
        <dbReference type="ARBA" id="ARBA00023163"/>
    </source>
</evidence>
<dbReference type="GO" id="GO:0003677">
    <property type="term" value="F:DNA binding"/>
    <property type="evidence" value="ECO:0007669"/>
    <property type="project" value="UniProtKB-KW"/>
</dbReference>
<keyword evidence="3" id="KW-0805">Transcription regulation</keyword>
<dbReference type="GO" id="GO:0005737">
    <property type="term" value="C:cytoplasm"/>
    <property type="evidence" value="ECO:0007669"/>
    <property type="project" value="UniProtKB-SubCell"/>
</dbReference>
<protein>
    <submittedName>
        <fullName evidence="7">Transcriptional regulator OhrR</fullName>
    </submittedName>
</protein>
<dbReference type="AlphaFoldDB" id="U3BFQ8"/>
<dbReference type="PROSITE" id="PS50995">
    <property type="entry name" value="HTH_MARR_2"/>
    <property type="match status" value="1"/>
</dbReference>
<dbReference type="InterPro" id="IPR036390">
    <property type="entry name" value="WH_DNA-bd_sf"/>
</dbReference>
<keyword evidence="4" id="KW-0238">DNA-binding</keyword>
<evidence type="ECO:0000259" key="6">
    <source>
        <dbReference type="PROSITE" id="PS50995"/>
    </source>
</evidence>
<evidence type="ECO:0000256" key="4">
    <source>
        <dbReference type="ARBA" id="ARBA00023125"/>
    </source>
</evidence>
<dbReference type="PANTHER" id="PTHR33164">
    <property type="entry name" value="TRANSCRIPTIONAL REGULATOR, MARR FAMILY"/>
    <property type="match status" value="1"/>
</dbReference>
<dbReference type="SMART" id="SM00347">
    <property type="entry name" value="HTH_MARR"/>
    <property type="match status" value="1"/>
</dbReference>
<dbReference type="EMBL" id="BATJ01000001">
    <property type="protein sequence ID" value="GAD65558.1"/>
    <property type="molecule type" value="Genomic_DNA"/>
</dbReference>
<dbReference type="eggNOG" id="COG1846">
    <property type="taxonomic scope" value="Bacteria"/>
</dbReference>
<keyword evidence="2" id="KW-0963">Cytoplasm</keyword>
<gene>
    <name evidence="7" type="primary">ohrR</name>
    <name evidence="7" type="ORF">VPR01S_01_03310</name>
</gene>
<dbReference type="GO" id="GO:0006950">
    <property type="term" value="P:response to stress"/>
    <property type="evidence" value="ECO:0007669"/>
    <property type="project" value="TreeGrafter"/>
</dbReference>
<evidence type="ECO:0000256" key="2">
    <source>
        <dbReference type="ARBA" id="ARBA00022490"/>
    </source>
</evidence>
<dbReference type="SUPFAM" id="SSF46785">
    <property type="entry name" value="Winged helix' DNA-binding domain"/>
    <property type="match status" value="1"/>
</dbReference>
<dbReference type="InterPro" id="IPR000835">
    <property type="entry name" value="HTH_MarR-typ"/>
</dbReference>
<evidence type="ECO:0000256" key="1">
    <source>
        <dbReference type="ARBA" id="ARBA00004496"/>
    </source>
</evidence>
<dbReference type="GO" id="GO:0003700">
    <property type="term" value="F:DNA-binding transcription factor activity"/>
    <property type="evidence" value="ECO:0007669"/>
    <property type="project" value="InterPro"/>
</dbReference>
<keyword evidence="8" id="KW-1185">Reference proteome</keyword>
<evidence type="ECO:0000256" key="3">
    <source>
        <dbReference type="ARBA" id="ARBA00023015"/>
    </source>
</evidence>
<sequence length="154" mass="17384">MVHCKTTTAVSEEEMLLLENQVCFPLYSAANAVIRAYRPLLDKLDLTYSQYLVMMVLWQSDGISVKELGSKLYLDSGTLTPLLKRLETKGLVERKRSEQDERVRVLTLTQQGMSLQQAAKAVPGAMLCRFDLDLDELNTLKQLCEKVLGKLSTE</sequence>
<comment type="caution">
    <text evidence="7">The sequence shown here is derived from an EMBL/GenBank/DDBJ whole genome shotgun (WGS) entry which is preliminary data.</text>
</comment>
<dbReference type="InterPro" id="IPR036388">
    <property type="entry name" value="WH-like_DNA-bd_sf"/>
</dbReference>
<comment type="subcellular location">
    <subcellularLocation>
        <location evidence="1">Cytoplasm</location>
    </subcellularLocation>
</comment>
<proteinExistence type="predicted"/>
<dbReference type="InterPro" id="IPR055166">
    <property type="entry name" value="Transc_reg_Sar_Rot_HTH"/>
</dbReference>
<name>U3BFQ8_VIBPR</name>
<accession>U3BFQ8</accession>
<keyword evidence="5" id="KW-0804">Transcription</keyword>
<dbReference type="InterPro" id="IPR039422">
    <property type="entry name" value="MarR/SlyA-like"/>
</dbReference>
<reference evidence="7 8" key="1">
    <citation type="submission" date="2013-09" db="EMBL/GenBank/DDBJ databases">
        <title>Whole genome shotgun sequence of Vibrio proteolyticus NBRC 13287.</title>
        <authorList>
            <person name="Isaki S."/>
            <person name="Hosoyama A."/>
            <person name="Numata M."/>
            <person name="Hashimoto M."/>
            <person name="Hosoyama Y."/>
            <person name="Tsuchikane K."/>
            <person name="Noguchi M."/>
            <person name="Hirakata S."/>
            <person name="Ichikawa N."/>
            <person name="Ohji S."/>
            <person name="Yamazoe A."/>
            <person name="Fujita N."/>
        </authorList>
    </citation>
    <scope>NUCLEOTIDE SEQUENCE [LARGE SCALE GENOMIC DNA]</scope>
    <source>
        <strain evidence="7 8">NBRC 13287</strain>
    </source>
</reference>
<dbReference type="PRINTS" id="PR00598">
    <property type="entry name" value="HTHMARR"/>
</dbReference>
<feature type="domain" description="HTH marR-type" evidence="6">
    <location>
        <begin position="19"/>
        <end position="149"/>
    </location>
</feature>
<organism evidence="7 8">
    <name type="scientific">Vibrio proteolyticus NBRC 13287</name>
    <dbReference type="NCBI Taxonomy" id="1219065"/>
    <lineage>
        <taxon>Bacteria</taxon>
        <taxon>Pseudomonadati</taxon>
        <taxon>Pseudomonadota</taxon>
        <taxon>Gammaproteobacteria</taxon>
        <taxon>Vibrionales</taxon>
        <taxon>Vibrionaceae</taxon>
        <taxon>Vibrio</taxon>
    </lineage>
</organism>
<dbReference type="Proteomes" id="UP000016570">
    <property type="component" value="Unassembled WGS sequence"/>
</dbReference>
<dbReference type="Gene3D" id="1.10.10.10">
    <property type="entry name" value="Winged helix-like DNA-binding domain superfamily/Winged helix DNA-binding domain"/>
    <property type="match status" value="1"/>
</dbReference>
<dbReference type="PANTHER" id="PTHR33164:SF100">
    <property type="entry name" value="OSPR"/>
    <property type="match status" value="1"/>
</dbReference>
<dbReference type="RefSeq" id="WP_021703550.1">
    <property type="nucleotide sequence ID" value="NZ_BATJ01000001.1"/>
</dbReference>